<dbReference type="GO" id="GO:0005634">
    <property type="term" value="C:nucleus"/>
    <property type="evidence" value="ECO:0007669"/>
    <property type="project" value="UniProtKB-SubCell"/>
</dbReference>
<dbReference type="PROSITE" id="PS00094">
    <property type="entry name" value="C5_MTASE_1"/>
    <property type="match status" value="1"/>
</dbReference>
<dbReference type="PROSITE" id="PS51680">
    <property type="entry name" value="SAM_MT_DRM"/>
    <property type="match status" value="1"/>
</dbReference>
<evidence type="ECO:0000256" key="3">
    <source>
        <dbReference type="ARBA" id="ARBA00022603"/>
    </source>
</evidence>
<evidence type="ECO:0000256" key="8">
    <source>
        <dbReference type="ARBA" id="ARBA00023242"/>
    </source>
</evidence>
<dbReference type="InterPro" id="IPR030380">
    <property type="entry name" value="SAM_MeTfrase_DRM"/>
</dbReference>
<evidence type="ECO:0000259" key="9">
    <source>
        <dbReference type="PROSITE" id="PS51680"/>
    </source>
</evidence>
<dbReference type="GO" id="GO:0003886">
    <property type="term" value="F:DNA (cytosine-5-)-methyltransferase activity"/>
    <property type="evidence" value="ECO:0007669"/>
    <property type="project" value="UniProtKB-EC"/>
</dbReference>
<gene>
    <name evidence="10" type="ORF">C5167_017870</name>
</gene>
<dbReference type="InterPro" id="IPR001525">
    <property type="entry name" value="C5_MeTfrase"/>
</dbReference>
<dbReference type="PANTHER" id="PTHR23068">
    <property type="entry name" value="DNA CYTOSINE-5- -METHYLTRANSFERASE 3-RELATED"/>
    <property type="match status" value="1"/>
</dbReference>
<keyword evidence="4" id="KW-0808">Transferase</keyword>
<keyword evidence="11" id="KW-1185">Reference proteome</keyword>
<dbReference type="Proteomes" id="UP000316621">
    <property type="component" value="Chromosome 2"/>
</dbReference>
<name>A0A4Y7IKM7_PAPSO</name>
<evidence type="ECO:0000256" key="2">
    <source>
        <dbReference type="ARBA" id="ARBA00011975"/>
    </source>
</evidence>
<dbReference type="Gramene" id="RZC49443">
    <property type="protein sequence ID" value="RZC49443"/>
    <property type="gene ID" value="C5167_017870"/>
</dbReference>
<dbReference type="EMBL" id="CM010716">
    <property type="protein sequence ID" value="RZC49443.1"/>
    <property type="molecule type" value="Genomic_DNA"/>
</dbReference>
<keyword evidence="6" id="KW-0677">Repeat</keyword>
<organism evidence="10 11">
    <name type="scientific">Papaver somniferum</name>
    <name type="common">Opium poppy</name>
    <dbReference type="NCBI Taxonomy" id="3469"/>
    <lineage>
        <taxon>Eukaryota</taxon>
        <taxon>Viridiplantae</taxon>
        <taxon>Streptophyta</taxon>
        <taxon>Embryophyta</taxon>
        <taxon>Tracheophyta</taxon>
        <taxon>Spermatophyta</taxon>
        <taxon>Magnoliopsida</taxon>
        <taxon>Ranunculales</taxon>
        <taxon>Papaveraceae</taxon>
        <taxon>Papaveroideae</taxon>
        <taxon>Papaver</taxon>
    </lineage>
</organism>
<evidence type="ECO:0000313" key="10">
    <source>
        <dbReference type="EMBL" id="RZC49443.1"/>
    </source>
</evidence>
<keyword evidence="3" id="KW-0489">Methyltransferase</keyword>
<dbReference type="STRING" id="3469.A0A4Y7IKM7"/>
<dbReference type="GO" id="GO:0003677">
    <property type="term" value="F:DNA binding"/>
    <property type="evidence" value="ECO:0007669"/>
    <property type="project" value="UniProtKB-KW"/>
</dbReference>
<evidence type="ECO:0000313" key="11">
    <source>
        <dbReference type="Proteomes" id="UP000316621"/>
    </source>
</evidence>
<dbReference type="GO" id="GO:0032259">
    <property type="term" value="P:methylation"/>
    <property type="evidence" value="ECO:0007669"/>
    <property type="project" value="UniProtKB-KW"/>
</dbReference>
<dbReference type="InterPro" id="IPR029063">
    <property type="entry name" value="SAM-dependent_MTases_sf"/>
</dbReference>
<dbReference type="Gene3D" id="3.40.50.150">
    <property type="entry name" value="Vaccinia Virus protein VP39"/>
    <property type="match status" value="1"/>
</dbReference>
<evidence type="ECO:0000256" key="5">
    <source>
        <dbReference type="ARBA" id="ARBA00022691"/>
    </source>
</evidence>
<proteinExistence type="predicted"/>
<feature type="domain" description="SAM-dependent MTase DRM-type" evidence="9">
    <location>
        <begin position="175"/>
        <end position="505"/>
    </location>
</feature>
<evidence type="ECO:0000256" key="4">
    <source>
        <dbReference type="ARBA" id="ARBA00022679"/>
    </source>
</evidence>
<reference evidence="10 11" key="1">
    <citation type="journal article" date="2018" name="Science">
        <title>The opium poppy genome and morphinan production.</title>
        <authorList>
            <person name="Guo L."/>
            <person name="Winzer T."/>
            <person name="Yang X."/>
            <person name="Li Y."/>
            <person name="Ning Z."/>
            <person name="He Z."/>
            <person name="Teodor R."/>
            <person name="Lu Y."/>
            <person name="Bowser T.A."/>
            <person name="Graham I.A."/>
            <person name="Ye K."/>
        </authorList>
    </citation>
    <scope>NUCLEOTIDE SEQUENCE [LARGE SCALE GENOMIC DNA]</scope>
    <source>
        <strain evidence="11">cv. HN1</strain>
        <tissue evidence="10">Leaves</tissue>
    </source>
</reference>
<protein>
    <recommendedName>
        <fullName evidence="2">DNA (cytosine-5-)-methyltransferase</fullName>
        <ecNumber evidence="2">2.1.1.37</ecNumber>
    </recommendedName>
</protein>
<dbReference type="InterPro" id="IPR018117">
    <property type="entry name" value="C5_DNA_meth_AS"/>
</dbReference>
<dbReference type="Pfam" id="PF00145">
    <property type="entry name" value="DNA_methylase"/>
    <property type="match status" value="1"/>
</dbReference>
<sequence>MHNKGFCGMGSNVDNEGSDSFGWDTEDEQELMLPSSASPTCFGNGFVGCSDEASSSAGPSTKLISHFVGMGFSRDMVLMAIDENGEANTDAILETLLTYSALEKSPPKTEHVACEGEQFASEWSSSESAGDFLDDFSDEDYLGSEDNDENLSEMERTLKQLVGMGYPAAEAAIAIERCGQDASIMELTDFLCAAQMAKAADALLEELPRFGSNEGEQRRNYFNGDPRKKKRFYADDNWERKRQKQRTIHEALPMTKRWWPTWDSRTKLNCLQTCLASAQLTDRLRKAVEDYNDNPPLNIQKYVMEQCRKWNLVWVGKNKVAPLEPDEIESLLGFAKNHTRGGGISRTERLKGLGNSFQVDTVAYHLSALKDMYPNGMTVLSLFSGIGGAEVALYRLGIHLKTVVSVEISETSRNILRSWWESTNQSGNLIDIDDVQKLDADKLEQLINSFGGFDLVIGGSPCNNLSGSNRVSRDGLEGGVVGQLPGGGFDYAGTKASCQGCISGNGFYMWKPVFLEISLHNDMSL</sequence>
<evidence type="ECO:0000256" key="6">
    <source>
        <dbReference type="ARBA" id="ARBA00022737"/>
    </source>
</evidence>
<accession>A0A4Y7IKM7</accession>
<evidence type="ECO:0000256" key="1">
    <source>
        <dbReference type="ARBA" id="ARBA00004123"/>
    </source>
</evidence>
<dbReference type="SUPFAM" id="SSF53335">
    <property type="entry name" value="S-adenosyl-L-methionine-dependent methyltransferases"/>
    <property type="match status" value="2"/>
</dbReference>
<keyword evidence="5" id="KW-0949">S-adenosyl-L-methionine</keyword>
<dbReference type="OMA" id="RCMQRNQ"/>
<keyword evidence="8" id="KW-0539">Nucleus</keyword>
<dbReference type="Gene3D" id="1.10.8.10">
    <property type="entry name" value="DNA helicase RuvA subunit, C-terminal domain"/>
    <property type="match status" value="2"/>
</dbReference>
<dbReference type="EC" id="2.1.1.37" evidence="2"/>
<comment type="subcellular location">
    <subcellularLocation>
        <location evidence="1">Nucleus</location>
    </subcellularLocation>
</comment>
<keyword evidence="7" id="KW-0238">DNA-binding</keyword>
<dbReference type="InterPro" id="IPR050390">
    <property type="entry name" value="C5-Methyltransferase"/>
</dbReference>
<evidence type="ECO:0000256" key="7">
    <source>
        <dbReference type="ARBA" id="ARBA00023125"/>
    </source>
</evidence>
<dbReference type="AlphaFoldDB" id="A0A4Y7IKM7"/>
<dbReference type="PANTHER" id="PTHR23068:SF25">
    <property type="entry name" value="DNA (CYTOSINE-5)-METHYLTRANSFERASE DRM2"/>
    <property type="match status" value="1"/>
</dbReference>